<dbReference type="PANTHER" id="PTHR18945">
    <property type="entry name" value="NEUROTRANSMITTER GATED ION CHANNEL"/>
    <property type="match status" value="1"/>
</dbReference>
<dbReference type="InterPro" id="IPR036734">
    <property type="entry name" value="Neur_chan_lig-bd_sf"/>
</dbReference>
<name>A0A913ZIJ3_PATMI</name>
<dbReference type="GO" id="GO:0005886">
    <property type="term" value="C:plasma membrane"/>
    <property type="evidence" value="ECO:0007669"/>
    <property type="project" value="UniProtKB-SubCell"/>
</dbReference>
<dbReference type="InterPro" id="IPR036719">
    <property type="entry name" value="Neuro-gated_channel_TM_sf"/>
</dbReference>
<organism evidence="15 16">
    <name type="scientific">Patiria miniata</name>
    <name type="common">Bat star</name>
    <name type="synonym">Asterina miniata</name>
    <dbReference type="NCBI Taxonomy" id="46514"/>
    <lineage>
        <taxon>Eukaryota</taxon>
        <taxon>Metazoa</taxon>
        <taxon>Echinodermata</taxon>
        <taxon>Eleutherozoa</taxon>
        <taxon>Asterozoa</taxon>
        <taxon>Asteroidea</taxon>
        <taxon>Valvatacea</taxon>
        <taxon>Valvatida</taxon>
        <taxon>Asterinidae</taxon>
        <taxon>Patiria</taxon>
    </lineage>
</organism>
<evidence type="ECO:0000256" key="2">
    <source>
        <dbReference type="ARBA" id="ARBA00004236"/>
    </source>
</evidence>
<feature type="transmembrane region" description="Helical" evidence="12">
    <location>
        <begin position="466"/>
        <end position="486"/>
    </location>
</feature>
<evidence type="ECO:0000256" key="7">
    <source>
        <dbReference type="ARBA" id="ARBA00022989"/>
    </source>
</evidence>
<dbReference type="Proteomes" id="UP000887568">
    <property type="component" value="Unplaced"/>
</dbReference>
<evidence type="ECO:0000256" key="1">
    <source>
        <dbReference type="ARBA" id="ARBA00004141"/>
    </source>
</evidence>
<evidence type="ECO:0000259" key="14">
    <source>
        <dbReference type="Pfam" id="PF02932"/>
    </source>
</evidence>
<dbReference type="PRINTS" id="PR00253">
    <property type="entry name" value="GABAARECEPTR"/>
</dbReference>
<reference evidence="15" key="1">
    <citation type="submission" date="2022-11" db="UniProtKB">
        <authorList>
            <consortium name="EnsemblMetazoa"/>
        </authorList>
    </citation>
    <scope>IDENTIFICATION</scope>
</reference>
<dbReference type="EnsemblMetazoa" id="XM_038195684.1">
    <property type="protein sequence ID" value="XP_038051612.1"/>
    <property type="gene ID" value="LOC119724576"/>
</dbReference>
<evidence type="ECO:0000313" key="15">
    <source>
        <dbReference type="EnsemblMetazoa" id="XP_038051612.1"/>
    </source>
</evidence>
<keyword evidence="4" id="KW-1003">Cell membrane</keyword>
<dbReference type="InterPro" id="IPR006028">
    <property type="entry name" value="GABAA/Glycine_rcpt"/>
</dbReference>
<keyword evidence="7 12" id="KW-1133">Transmembrane helix</keyword>
<dbReference type="Gene3D" id="1.20.58.390">
    <property type="entry name" value="Neurotransmitter-gated ion-channel transmembrane domain"/>
    <property type="match status" value="1"/>
</dbReference>
<feature type="transmembrane region" description="Helical" evidence="12">
    <location>
        <begin position="375"/>
        <end position="395"/>
    </location>
</feature>
<dbReference type="InterPro" id="IPR018000">
    <property type="entry name" value="Neurotransmitter_ion_chnl_CS"/>
</dbReference>
<dbReference type="GO" id="GO:0005230">
    <property type="term" value="F:extracellular ligand-gated monoatomic ion channel activity"/>
    <property type="evidence" value="ECO:0007669"/>
    <property type="project" value="InterPro"/>
</dbReference>
<protein>
    <submittedName>
        <fullName evidence="15">Uncharacterized protein</fullName>
    </submittedName>
</protein>
<dbReference type="RefSeq" id="XP_038051612.1">
    <property type="nucleotide sequence ID" value="XM_038195684.1"/>
</dbReference>
<keyword evidence="5 12" id="KW-0812">Transmembrane</keyword>
<evidence type="ECO:0000256" key="5">
    <source>
        <dbReference type="ARBA" id="ARBA00022692"/>
    </source>
</evidence>
<feature type="domain" description="Neurotransmitter-gated ion-channel ligand-binding" evidence="13">
    <location>
        <begin position="87"/>
        <end position="303"/>
    </location>
</feature>
<keyword evidence="16" id="KW-1185">Reference proteome</keyword>
<comment type="subcellular location">
    <subcellularLocation>
        <location evidence="2">Cell membrane</location>
    </subcellularLocation>
    <subcellularLocation>
        <location evidence="1">Membrane</location>
        <topology evidence="1">Multi-pass membrane protein</topology>
    </subcellularLocation>
</comment>
<dbReference type="GO" id="GO:0004888">
    <property type="term" value="F:transmembrane signaling receptor activity"/>
    <property type="evidence" value="ECO:0007669"/>
    <property type="project" value="InterPro"/>
</dbReference>
<keyword evidence="8" id="KW-0406">Ion transport</keyword>
<dbReference type="AlphaFoldDB" id="A0A913ZIJ3"/>
<dbReference type="GeneID" id="119724576"/>
<dbReference type="Pfam" id="PF02931">
    <property type="entry name" value="Neur_chan_LBD"/>
    <property type="match status" value="1"/>
</dbReference>
<dbReference type="PROSITE" id="PS00236">
    <property type="entry name" value="NEUROTR_ION_CHANNEL"/>
    <property type="match status" value="1"/>
</dbReference>
<dbReference type="OrthoDB" id="6411688at2759"/>
<dbReference type="SUPFAM" id="SSF90112">
    <property type="entry name" value="Neurotransmitter-gated ion-channel transmembrane pore"/>
    <property type="match status" value="1"/>
</dbReference>
<evidence type="ECO:0000256" key="4">
    <source>
        <dbReference type="ARBA" id="ARBA00022475"/>
    </source>
</evidence>
<evidence type="ECO:0000256" key="9">
    <source>
        <dbReference type="ARBA" id="ARBA00023136"/>
    </source>
</evidence>
<dbReference type="Pfam" id="PF02932">
    <property type="entry name" value="Neur_chan_memb"/>
    <property type="match status" value="1"/>
</dbReference>
<dbReference type="Gene3D" id="2.70.170.10">
    <property type="entry name" value="Neurotransmitter-gated ion-channel ligand-binding domain"/>
    <property type="match status" value="1"/>
</dbReference>
<dbReference type="InterPro" id="IPR038050">
    <property type="entry name" value="Neuro_actylchol_rec"/>
</dbReference>
<keyword evidence="6" id="KW-0732">Signal</keyword>
<evidence type="ECO:0000259" key="13">
    <source>
        <dbReference type="Pfam" id="PF02931"/>
    </source>
</evidence>
<feature type="domain" description="Neurotransmitter-gated ion-channel transmembrane" evidence="14">
    <location>
        <begin position="316"/>
        <end position="421"/>
    </location>
</feature>
<feature type="transmembrane region" description="Helical" evidence="12">
    <location>
        <begin position="304"/>
        <end position="325"/>
    </location>
</feature>
<feature type="coiled-coil region" evidence="11">
    <location>
        <begin position="390"/>
        <end position="417"/>
    </location>
</feature>
<evidence type="ECO:0000313" key="16">
    <source>
        <dbReference type="Proteomes" id="UP000887568"/>
    </source>
</evidence>
<accession>A0A913ZIJ3</accession>
<evidence type="ECO:0000256" key="10">
    <source>
        <dbReference type="ARBA" id="ARBA00023303"/>
    </source>
</evidence>
<proteinExistence type="predicted"/>
<evidence type="ECO:0000256" key="6">
    <source>
        <dbReference type="ARBA" id="ARBA00022729"/>
    </source>
</evidence>
<keyword evidence="11" id="KW-0175">Coiled coil</keyword>
<evidence type="ECO:0000256" key="11">
    <source>
        <dbReference type="SAM" id="Coils"/>
    </source>
</evidence>
<sequence>MFCTRCFEDVSPRKIAPTFLKFSPRMDRIDKWFSGKGMPLGPLVYLSILTVSCLHFVAVGGQISSTSPLMQSVDASNYSVQSAFSIEDVLAQYSGQSTRPNEKTGRPDDVYCALKVINLDAVDETKMEFRITATLGLAWADPRIQSLLPANSDTIYSIRGADIDRIWLPDLYFPLMKDGDFHKITSTNRLARVNKQVYPGVFYNIRLTLTQSCHMELSNFPFDSQKCDTHISTFAYDYGELKLHWMYSQLIETGSGIQLNLPQFSQPTVKATNFTVKEIYQVQESVKVNFTYTILNFSICLHRLGGFFVLTEMLTSIILSFLSWLNYWLDPDQAPARISLGVTTVLAAITQASYASKRGLPELSYITALDVWLTANMNVTIIGLAEYGLVHVLAVRARRLEERLERLTKDKYKQRMAGQPPQDEETSFVLCRRGRTAPKDTDEGQLSQAAVRYRQWAKRIDQGMRVAVPSFLVVFVAAYVSTYIYWNGDECAQ</sequence>
<dbReference type="InterPro" id="IPR006202">
    <property type="entry name" value="Neur_chan_lig-bd"/>
</dbReference>
<evidence type="ECO:0000256" key="12">
    <source>
        <dbReference type="SAM" id="Phobius"/>
    </source>
</evidence>
<keyword evidence="3" id="KW-0813">Transport</keyword>
<keyword evidence="10" id="KW-0407">Ion channel</keyword>
<dbReference type="InterPro" id="IPR006029">
    <property type="entry name" value="Neurotrans-gated_channel_TM"/>
</dbReference>
<evidence type="ECO:0000256" key="8">
    <source>
        <dbReference type="ARBA" id="ARBA00023065"/>
    </source>
</evidence>
<evidence type="ECO:0000256" key="3">
    <source>
        <dbReference type="ARBA" id="ARBA00022448"/>
    </source>
</evidence>
<dbReference type="InterPro" id="IPR006201">
    <property type="entry name" value="Neur_channel"/>
</dbReference>
<dbReference type="SUPFAM" id="SSF63712">
    <property type="entry name" value="Nicotinic receptor ligand binding domain-like"/>
    <property type="match status" value="1"/>
</dbReference>
<keyword evidence="9 12" id="KW-0472">Membrane</keyword>
<feature type="transmembrane region" description="Helical" evidence="12">
    <location>
        <begin position="337"/>
        <end position="355"/>
    </location>
</feature>